<dbReference type="EMBL" id="AGNL01001169">
    <property type="protein sequence ID" value="EJK77215.1"/>
    <property type="molecule type" value="Genomic_DNA"/>
</dbReference>
<accession>K0TI55</accession>
<evidence type="ECO:0000313" key="2">
    <source>
        <dbReference type="EMBL" id="EJK77215.1"/>
    </source>
</evidence>
<feature type="region of interest" description="Disordered" evidence="1">
    <location>
        <begin position="92"/>
        <end position="111"/>
    </location>
</feature>
<gene>
    <name evidence="2" type="ORF">THAOC_00966</name>
</gene>
<reference evidence="2 3" key="1">
    <citation type="journal article" date="2012" name="Genome Biol.">
        <title>Genome and low-iron response of an oceanic diatom adapted to chronic iron limitation.</title>
        <authorList>
            <person name="Lommer M."/>
            <person name="Specht M."/>
            <person name="Roy A.S."/>
            <person name="Kraemer L."/>
            <person name="Andreson R."/>
            <person name="Gutowska M.A."/>
            <person name="Wolf J."/>
            <person name="Bergner S.V."/>
            <person name="Schilhabel M.B."/>
            <person name="Klostermeier U.C."/>
            <person name="Beiko R.G."/>
            <person name="Rosenstiel P."/>
            <person name="Hippler M."/>
            <person name="Laroche J."/>
        </authorList>
    </citation>
    <scope>NUCLEOTIDE SEQUENCE [LARGE SCALE GENOMIC DNA]</scope>
    <source>
        <strain evidence="2 3">CCMP1005</strain>
    </source>
</reference>
<evidence type="ECO:0000256" key="1">
    <source>
        <dbReference type="SAM" id="MobiDB-lite"/>
    </source>
</evidence>
<dbReference type="AlphaFoldDB" id="K0TI55"/>
<dbReference type="OrthoDB" id="46968at2759"/>
<organism evidence="2 3">
    <name type="scientific">Thalassiosira oceanica</name>
    <name type="common">Marine diatom</name>
    <dbReference type="NCBI Taxonomy" id="159749"/>
    <lineage>
        <taxon>Eukaryota</taxon>
        <taxon>Sar</taxon>
        <taxon>Stramenopiles</taxon>
        <taxon>Ochrophyta</taxon>
        <taxon>Bacillariophyta</taxon>
        <taxon>Coscinodiscophyceae</taxon>
        <taxon>Thalassiosirophycidae</taxon>
        <taxon>Thalassiosirales</taxon>
        <taxon>Thalassiosiraceae</taxon>
        <taxon>Thalassiosira</taxon>
    </lineage>
</organism>
<sequence length="614" mass="68947">QSLYLKIKSSLRRKRGPALSEQNKQREARPLGQAGTKRGTAGMGRRAIMVLGKKHAVAATLVFAMTIKSSVWQLDRIDANAFDSRTRHSELTMGQVEAEEPSNPTRKSGGEETDYALLPRWIQRYAAWHRVKKNEFFGSANKTSDAKFLVLVCQDGKDSPSNYFWMPPPGGLDWALPSSLPDRLWSCVRRDDTGGLLDVHSETRRREIRTALSADRRVICVATQEDLNKEAIRANFYSDRNETAPTDTFSRIYRLLFEPTPELRRFVLDSMEGLGLSPESPYLAAHVRSGYPLFNVSWFVWPDMDSHPDLVKSWSENAVRSVVAAYRQSLESNASSSFGDTDRLVVYVASDAPQVVEYLKSISDQAGNAAVANSREGWPLIVGMETKDRPNIDLAKPMHPSEWYPAFLDIWILSHARCVSYGIGGFGRFGANLARTGCMVQHRSSRKWLDYGLQHYGTRNTLLDENEFESKQDDVNKRIPELRPTRYGPVAQEKRSDNGKAHFRASTSLDVKSDALVVANQTGFYMVDGGMDFARQYLLWAVEKHPSGSQRPNTALSPPPLQSMLIVQLKSAKIRDNTAPESRFSRISSWPESIPGYSYDLAVLLLSQTLAASR</sequence>
<evidence type="ECO:0000313" key="3">
    <source>
        <dbReference type="Proteomes" id="UP000266841"/>
    </source>
</evidence>
<dbReference type="Proteomes" id="UP000266841">
    <property type="component" value="Unassembled WGS sequence"/>
</dbReference>
<protein>
    <submittedName>
        <fullName evidence="2">Uncharacterized protein</fullName>
    </submittedName>
</protein>
<comment type="caution">
    <text evidence="2">The sequence shown here is derived from an EMBL/GenBank/DDBJ whole genome shotgun (WGS) entry which is preliminary data.</text>
</comment>
<name>K0TI55_THAOC</name>
<keyword evidence="3" id="KW-1185">Reference proteome</keyword>
<proteinExistence type="predicted"/>
<feature type="non-terminal residue" evidence="2">
    <location>
        <position position="1"/>
    </location>
</feature>
<feature type="region of interest" description="Disordered" evidence="1">
    <location>
        <begin position="9"/>
        <end position="40"/>
    </location>
</feature>